<dbReference type="PANTHER" id="PTHR40661">
    <property type="match status" value="1"/>
</dbReference>
<protein>
    <submittedName>
        <fullName evidence="5">Signal peptidase S24 domain-containing protein</fullName>
    </submittedName>
</protein>
<dbReference type="GO" id="GO:0003677">
    <property type="term" value="F:DNA binding"/>
    <property type="evidence" value="ECO:0007669"/>
    <property type="project" value="UniProtKB-KW"/>
</dbReference>
<evidence type="ECO:0000256" key="3">
    <source>
        <dbReference type="ARBA" id="ARBA00023163"/>
    </source>
</evidence>
<dbReference type="InterPro" id="IPR015927">
    <property type="entry name" value="Peptidase_S24_S26A/B/C"/>
</dbReference>
<gene>
    <name evidence="5" type="ORF">dnm_072830</name>
</gene>
<dbReference type="KEGG" id="dmm:dnm_072830"/>
<evidence type="ECO:0000313" key="5">
    <source>
        <dbReference type="EMBL" id="QTA91219.1"/>
    </source>
</evidence>
<proteinExistence type="predicted"/>
<accession>A0A975BSY3</accession>
<dbReference type="InterPro" id="IPR036286">
    <property type="entry name" value="LexA/Signal_pep-like_sf"/>
</dbReference>
<dbReference type="Pfam" id="PF00717">
    <property type="entry name" value="Peptidase_S24"/>
    <property type="match status" value="1"/>
</dbReference>
<evidence type="ECO:0000313" key="6">
    <source>
        <dbReference type="Proteomes" id="UP000663722"/>
    </source>
</evidence>
<dbReference type="AlphaFoldDB" id="A0A975BSY3"/>
<organism evidence="5 6">
    <name type="scientific">Desulfonema magnum</name>
    <dbReference type="NCBI Taxonomy" id="45655"/>
    <lineage>
        <taxon>Bacteria</taxon>
        <taxon>Pseudomonadati</taxon>
        <taxon>Thermodesulfobacteriota</taxon>
        <taxon>Desulfobacteria</taxon>
        <taxon>Desulfobacterales</taxon>
        <taxon>Desulfococcaceae</taxon>
        <taxon>Desulfonema</taxon>
    </lineage>
</organism>
<evidence type="ECO:0000259" key="4">
    <source>
        <dbReference type="Pfam" id="PF00717"/>
    </source>
</evidence>
<keyword evidence="1" id="KW-0805">Transcription regulation</keyword>
<evidence type="ECO:0000256" key="2">
    <source>
        <dbReference type="ARBA" id="ARBA00023125"/>
    </source>
</evidence>
<dbReference type="Gene3D" id="2.10.109.10">
    <property type="entry name" value="Umud Fragment, subunit A"/>
    <property type="match status" value="1"/>
</dbReference>
<feature type="domain" description="Peptidase S24/S26A/S26B/S26C" evidence="4">
    <location>
        <begin position="111"/>
        <end position="224"/>
    </location>
</feature>
<keyword evidence="3" id="KW-0804">Transcription</keyword>
<dbReference type="SUPFAM" id="SSF51306">
    <property type="entry name" value="LexA/Signal peptidase"/>
    <property type="match status" value="1"/>
</dbReference>
<sequence length="246" mass="27804">MDIPQTTHLFRAAFKYCFKNSEFKSQKAVAMVAGVSESTISEMMTKKSYGPQTQARIAKVFGYDDLLDFFALGRKLLEGNHKPDSLIIQVESDREKAVLEEQIEHYRAVPLYESGKLAAGEKGLMFDPYEQAVSTIILYQQELTGRMNHKLIGLKVGGTSMSPVIPPGSVVVIDLDDRELLNNKIYAVNYPQNGENIAAVKRVQKWKHGFVLLSSDPEYPPELSELDWNELCVGRAVWIWRSLEDM</sequence>
<dbReference type="EMBL" id="CP061800">
    <property type="protein sequence ID" value="QTA91219.1"/>
    <property type="molecule type" value="Genomic_DNA"/>
</dbReference>
<reference evidence="5" key="1">
    <citation type="journal article" date="2021" name="Microb. Physiol.">
        <title>Proteogenomic Insights into the Physiology of Marine, Sulfate-Reducing, Filamentous Desulfonema limicola and Desulfonema magnum.</title>
        <authorList>
            <person name="Schnaars V."/>
            <person name="Wohlbrand L."/>
            <person name="Scheve S."/>
            <person name="Hinrichs C."/>
            <person name="Reinhardt R."/>
            <person name="Rabus R."/>
        </authorList>
    </citation>
    <scope>NUCLEOTIDE SEQUENCE</scope>
    <source>
        <strain evidence="5">4be13</strain>
    </source>
</reference>
<name>A0A975BSY3_9BACT</name>
<dbReference type="RefSeq" id="WP_207679088.1">
    <property type="nucleotide sequence ID" value="NZ_CP061800.1"/>
</dbReference>
<keyword evidence="6" id="KW-1185">Reference proteome</keyword>
<keyword evidence="2" id="KW-0238">DNA-binding</keyword>
<dbReference type="PANTHER" id="PTHR40661:SF1">
    <property type="entry name" value="HTH CRO_C1-TYPE DOMAIN-CONTAINING PROTEIN"/>
    <property type="match status" value="1"/>
</dbReference>
<dbReference type="InterPro" id="IPR039418">
    <property type="entry name" value="LexA-like"/>
</dbReference>
<dbReference type="CDD" id="cd06529">
    <property type="entry name" value="S24_LexA-like"/>
    <property type="match status" value="1"/>
</dbReference>
<evidence type="ECO:0000256" key="1">
    <source>
        <dbReference type="ARBA" id="ARBA00023015"/>
    </source>
</evidence>
<dbReference type="Proteomes" id="UP000663722">
    <property type="component" value="Chromosome"/>
</dbReference>